<sequence length="324" mass="34048">MSHHADGQYDYGADHARLQSSTPSGGPPPGGMPVHGTTKPDGFTPPRGTSLPRPPVPPGAPVPPRPAVPPRPSAPRPVPPARPVPPPGRPDASPTWGSGGYPLPPLRPVPPLPPPPPEPNGVLWAIMPFLTLGFASPVTFLYAAAKRGSWAHGAAAAGYGIGLVTVLAALASGNVLLVALGTILLLTLWPVGTAHAFAVRRQVYPRRAPRSHSNENAVEYAKYRRNLRADARAIAADDPALAHELRIGRPDVPRGYDDGGLVDANHAPVEIIAALPGMTGELAERVVAHRDEHGPFVSVEEMAVDCDLPPAIMPQLSEYTIFLP</sequence>
<dbReference type="EMBL" id="WBMS02000012">
    <property type="protein sequence ID" value="MWA02009.1"/>
    <property type="molecule type" value="Genomic_DNA"/>
</dbReference>
<name>A0A6I4MHB3_9ACTN</name>
<feature type="compositionally biased region" description="Basic and acidic residues" evidence="1">
    <location>
        <begin position="1"/>
        <end position="17"/>
    </location>
</feature>
<keyword evidence="2" id="KW-1133">Transmembrane helix</keyword>
<feature type="region of interest" description="Disordered" evidence="1">
    <location>
        <begin position="1"/>
        <end position="102"/>
    </location>
</feature>
<feature type="transmembrane region" description="Helical" evidence="2">
    <location>
        <begin position="176"/>
        <end position="199"/>
    </location>
</feature>
<dbReference type="Pfam" id="PF12836">
    <property type="entry name" value="HHH_3"/>
    <property type="match status" value="1"/>
</dbReference>
<keyword evidence="2" id="KW-0472">Membrane</keyword>
<dbReference type="SUPFAM" id="SSF47781">
    <property type="entry name" value="RuvA domain 2-like"/>
    <property type="match status" value="1"/>
</dbReference>
<gene>
    <name evidence="3" type="ORF">F8568_016845</name>
</gene>
<evidence type="ECO:0000313" key="3">
    <source>
        <dbReference type="EMBL" id="MWA02009.1"/>
    </source>
</evidence>
<dbReference type="Gene3D" id="1.10.150.280">
    <property type="entry name" value="AF1531-like domain"/>
    <property type="match status" value="1"/>
</dbReference>
<protein>
    <recommendedName>
        <fullName evidence="5">Helix-hairpin-helix domain-containing protein</fullName>
    </recommendedName>
</protein>
<dbReference type="InterPro" id="IPR010994">
    <property type="entry name" value="RuvA_2-like"/>
</dbReference>
<organism evidence="3 4">
    <name type="scientific">Actinomadura physcomitrii</name>
    <dbReference type="NCBI Taxonomy" id="2650748"/>
    <lineage>
        <taxon>Bacteria</taxon>
        <taxon>Bacillati</taxon>
        <taxon>Actinomycetota</taxon>
        <taxon>Actinomycetes</taxon>
        <taxon>Streptosporangiales</taxon>
        <taxon>Thermomonosporaceae</taxon>
        <taxon>Actinomadura</taxon>
    </lineage>
</organism>
<evidence type="ECO:0000256" key="1">
    <source>
        <dbReference type="SAM" id="MobiDB-lite"/>
    </source>
</evidence>
<accession>A0A6I4MHB3</accession>
<keyword evidence="4" id="KW-1185">Reference proteome</keyword>
<evidence type="ECO:0000256" key="2">
    <source>
        <dbReference type="SAM" id="Phobius"/>
    </source>
</evidence>
<evidence type="ECO:0000313" key="4">
    <source>
        <dbReference type="Proteomes" id="UP000462055"/>
    </source>
</evidence>
<feature type="transmembrane region" description="Helical" evidence="2">
    <location>
        <begin position="150"/>
        <end position="170"/>
    </location>
</feature>
<reference evidence="3" key="1">
    <citation type="submission" date="2019-12" db="EMBL/GenBank/DDBJ databases">
        <title>Actinomadura physcomitrii sp. nov., a novel actinomycete isolated from moss [Physcomitrium sphaericum (Ludw) Fuernr].</title>
        <authorList>
            <person name="Zhuang X."/>
        </authorList>
    </citation>
    <scope>NUCLEOTIDE SEQUENCE [LARGE SCALE GENOMIC DNA]</scope>
    <source>
        <strain evidence="3">LD22</strain>
    </source>
</reference>
<comment type="caution">
    <text evidence="3">The sequence shown here is derived from an EMBL/GenBank/DDBJ whole genome shotgun (WGS) entry which is preliminary data.</text>
</comment>
<dbReference type="RefSeq" id="WP_151594497.1">
    <property type="nucleotide sequence ID" value="NZ_WBMS02000012.1"/>
</dbReference>
<keyword evidence="2" id="KW-0812">Transmembrane</keyword>
<dbReference type="AlphaFoldDB" id="A0A6I4MHB3"/>
<feature type="transmembrane region" description="Helical" evidence="2">
    <location>
        <begin position="122"/>
        <end position="143"/>
    </location>
</feature>
<feature type="compositionally biased region" description="Pro residues" evidence="1">
    <location>
        <begin position="52"/>
        <end position="89"/>
    </location>
</feature>
<proteinExistence type="predicted"/>
<dbReference type="Proteomes" id="UP000462055">
    <property type="component" value="Unassembled WGS sequence"/>
</dbReference>
<evidence type="ECO:0008006" key="5">
    <source>
        <dbReference type="Google" id="ProtNLM"/>
    </source>
</evidence>